<dbReference type="AlphaFoldDB" id="A0A3D8K4Q5"/>
<dbReference type="PROSITE" id="PS51077">
    <property type="entry name" value="HTH_ICLR"/>
    <property type="match status" value="1"/>
</dbReference>
<feature type="domain" description="IclR-ED" evidence="6">
    <location>
        <begin position="102"/>
        <end position="284"/>
    </location>
</feature>
<evidence type="ECO:0000256" key="1">
    <source>
        <dbReference type="ARBA" id="ARBA00023015"/>
    </source>
</evidence>
<dbReference type="EMBL" id="QRGA01000003">
    <property type="protein sequence ID" value="RDU99844.1"/>
    <property type="molecule type" value="Genomic_DNA"/>
</dbReference>
<dbReference type="InterPro" id="IPR050707">
    <property type="entry name" value="HTH_MetabolicPath_Reg"/>
</dbReference>
<dbReference type="GO" id="GO:0045892">
    <property type="term" value="P:negative regulation of DNA-templated transcription"/>
    <property type="evidence" value="ECO:0007669"/>
    <property type="project" value="TreeGrafter"/>
</dbReference>
<dbReference type="PANTHER" id="PTHR30136:SF24">
    <property type="entry name" value="HTH-TYPE TRANSCRIPTIONAL REPRESSOR ALLR"/>
    <property type="match status" value="1"/>
</dbReference>
<proteinExistence type="predicted"/>
<feature type="region of interest" description="Disordered" evidence="4">
    <location>
        <begin position="1"/>
        <end position="41"/>
    </location>
</feature>
<dbReference type="InterPro" id="IPR005471">
    <property type="entry name" value="Tscrpt_reg_IclR_N"/>
</dbReference>
<comment type="caution">
    <text evidence="7">The sequence shown here is derived from an EMBL/GenBank/DDBJ whole genome shotgun (WGS) entry which is preliminary data.</text>
</comment>
<keyword evidence="1" id="KW-0805">Transcription regulation</keyword>
<dbReference type="SUPFAM" id="SSF46785">
    <property type="entry name" value="Winged helix' DNA-binding domain"/>
    <property type="match status" value="1"/>
</dbReference>
<evidence type="ECO:0000256" key="3">
    <source>
        <dbReference type="ARBA" id="ARBA00023163"/>
    </source>
</evidence>
<dbReference type="PANTHER" id="PTHR30136">
    <property type="entry name" value="HELIX-TURN-HELIX TRANSCRIPTIONAL REGULATOR, ICLR FAMILY"/>
    <property type="match status" value="1"/>
</dbReference>
<evidence type="ECO:0000256" key="2">
    <source>
        <dbReference type="ARBA" id="ARBA00023125"/>
    </source>
</evidence>
<dbReference type="Pfam" id="PF01614">
    <property type="entry name" value="IclR_C"/>
    <property type="match status" value="1"/>
</dbReference>
<dbReference type="PROSITE" id="PS51078">
    <property type="entry name" value="ICLR_ED"/>
    <property type="match status" value="1"/>
</dbReference>
<organism evidence="7 8">
    <name type="scientific">Trinickia dinghuensis</name>
    <dbReference type="NCBI Taxonomy" id="2291023"/>
    <lineage>
        <taxon>Bacteria</taxon>
        <taxon>Pseudomonadati</taxon>
        <taxon>Pseudomonadota</taxon>
        <taxon>Betaproteobacteria</taxon>
        <taxon>Burkholderiales</taxon>
        <taxon>Burkholderiaceae</taxon>
        <taxon>Trinickia</taxon>
    </lineage>
</organism>
<dbReference type="InterPro" id="IPR014757">
    <property type="entry name" value="Tscrpt_reg_IclR_C"/>
</dbReference>
<dbReference type="InterPro" id="IPR036388">
    <property type="entry name" value="WH-like_DNA-bd_sf"/>
</dbReference>
<evidence type="ECO:0000259" key="5">
    <source>
        <dbReference type="PROSITE" id="PS51077"/>
    </source>
</evidence>
<name>A0A3D8K4Q5_9BURK</name>
<gene>
    <name evidence="7" type="ORF">DWV00_05375</name>
</gene>
<reference evidence="7 8" key="1">
    <citation type="submission" date="2018-08" db="EMBL/GenBank/DDBJ databases">
        <title>Paraburkholderia sp. DHOM06 isolated from forest soil.</title>
        <authorList>
            <person name="Gao Z.-H."/>
            <person name="Qiu L.-H."/>
        </authorList>
    </citation>
    <scope>NUCLEOTIDE SEQUENCE [LARGE SCALE GENOMIC DNA]</scope>
    <source>
        <strain evidence="7 8">DHOM06</strain>
    </source>
</reference>
<keyword evidence="3" id="KW-0804">Transcription</keyword>
<evidence type="ECO:0000313" key="7">
    <source>
        <dbReference type="EMBL" id="RDU99844.1"/>
    </source>
</evidence>
<keyword evidence="8" id="KW-1185">Reference proteome</keyword>
<dbReference type="Gene3D" id="1.10.10.10">
    <property type="entry name" value="Winged helix-like DNA-binding domain superfamily/Winged helix DNA-binding domain"/>
    <property type="match status" value="1"/>
</dbReference>
<dbReference type="GO" id="GO:0003677">
    <property type="term" value="F:DNA binding"/>
    <property type="evidence" value="ECO:0007669"/>
    <property type="project" value="UniProtKB-KW"/>
</dbReference>
<dbReference type="GO" id="GO:0003700">
    <property type="term" value="F:DNA-binding transcription factor activity"/>
    <property type="evidence" value="ECO:0007669"/>
    <property type="project" value="TreeGrafter"/>
</dbReference>
<dbReference type="SUPFAM" id="SSF55781">
    <property type="entry name" value="GAF domain-like"/>
    <property type="match status" value="1"/>
</dbReference>
<accession>A0A3D8K4Q5</accession>
<evidence type="ECO:0000256" key="4">
    <source>
        <dbReference type="SAM" id="MobiDB-lite"/>
    </source>
</evidence>
<evidence type="ECO:0000259" key="6">
    <source>
        <dbReference type="PROSITE" id="PS51078"/>
    </source>
</evidence>
<protein>
    <submittedName>
        <fullName evidence="7">IclR family transcriptional regulator</fullName>
    </submittedName>
</protein>
<evidence type="ECO:0000313" key="8">
    <source>
        <dbReference type="Proteomes" id="UP000256838"/>
    </source>
</evidence>
<dbReference type="Pfam" id="PF09339">
    <property type="entry name" value="HTH_IclR"/>
    <property type="match status" value="1"/>
</dbReference>
<dbReference type="InterPro" id="IPR036390">
    <property type="entry name" value="WH_DNA-bd_sf"/>
</dbReference>
<feature type="domain" description="HTH iclR-type" evidence="5">
    <location>
        <begin position="40"/>
        <end position="101"/>
    </location>
</feature>
<sequence length="284" mass="31267">MRNTSPQHAAKAAQELDEPTAAVEPDNDTNPSDGGRRKRTGALDRAVQILDRIQEVNAPMTAYEVARSVGAPLTTVYTIINDLVDKRLLTRNREGSVWLGPRLYGYGLTYVGSLDFMEVAADEMRRLAEEVEETVQLCGCDEGMMVVLDMKEGPGHFKVTSKVGSRVPLNWTASGRLLVGHMPRKELERFFARHALPSPTGRAVTDPVQLAEMAHVALAQRLAQQIGESEVAVACLASPILNRDSQCALVISLVLPEQKALQRYDFYASAVKAAARRIEERLGW</sequence>
<dbReference type="OrthoDB" id="9790046at2"/>
<dbReference type="Gene3D" id="3.30.450.40">
    <property type="match status" value="1"/>
</dbReference>
<keyword evidence="2" id="KW-0238">DNA-binding</keyword>
<dbReference type="InterPro" id="IPR029016">
    <property type="entry name" value="GAF-like_dom_sf"/>
</dbReference>
<dbReference type="Proteomes" id="UP000256838">
    <property type="component" value="Unassembled WGS sequence"/>
</dbReference>
<dbReference type="SMART" id="SM00346">
    <property type="entry name" value="HTH_ICLR"/>
    <property type="match status" value="1"/>
</dbReference>
<dbReference type="RefSeq" id="WP_115532512.1">
    <property type="nucleotide sequence ID" value="NZ_QRGA01000003.1"/>
</dbReference>